<dbReference type="EMBL" id="ACXX02000002">
    <property type="protein sequence ID" value="EGD49050.1"/>
    <property type="molecule type" value="Genomic_DNA"/>
</dbReference>
<evidence type="ECO:0000313" key="1">
    <source>
        <dbReference type="EMBL" id="EGD49050.1"/>
    </source>
</evidence>
<dbReference type="RefSeq" id="WP_004617132.1">
    <property type="nucleotide sequence ID" value="NZ_ACXX02000002.1"/>
</dbReference>
<dbReference type="InterPro" id="IPR018743">
    <property type="entry name" value="DUF2292"/>
</dbReference>
<dbReference type="GO" id="GO:0004386">
    <property type="term" value="F:helicase activity"/>
    <property type="evidence" value="ECO:0007669"/>
    <property type="project" value="UniProtKB-KW"/>
</dbReference>
<sequence length="56" mass="6381">MVDSMSLKKDNPNGKLSEKEKKLVRILRGIDYGEVKIIVQGNQPVRIEELTKSIKL</sequence>
<proteinExistence type="predicted"/>
<reference evidence="1" key="1">
    <citation type="submission" date="2009-07" db="EMBL/GenBank/DDBJ databases">
        <authorList>
            <consortium name="US DOE Joint Genome Institute (JGI-PGF)"/>
            <person name="Lucas S."/>
            <person name="Copeland A."/>
            <person name="Lapidus A."/>
            <person name="Glavina del Rio T."/>
            <person name="Tice H."/>
            <person name="Bruce D."/>
            <person name="Goodwin L."/>
            <person name="Pitluck S."/>
            <person name="Larimer F."/>
            <person name="Land M.L."/>
            <person name="Mouttaki H."/>
            <person name="He Z."/>
            <person name="Zhou J."/>
            <person name="Hemme C.L."/>
        </authorList>
    </citation>
    <scope>NUCLEOTIDE SEQUENCE</scope>
    <source>
        <strain evidence="1">DSM 2782</strain>
    </source>
</reference>
<dbReference type="AlphaFoldDB" id="F1T968"/>
<accession>F1T968</accession>
<comment type="caution">
    <text evidence="1">The sequence shown here is derived from an EMBL/GenBank/DDBJ whole genome shotgun (WGS) entry which is preliminary data.</text>
</comment>
<dbReference type="Pfam" id="PF10055">
    <property type="entry name" value="DUF2292"/>
    <property type="match status" value="1"/>
</dbReference>
<keyword evidence="1" id="KW-0547">Nucleotide-binding</keyword>
<reference evidence="1" key="2">
    <citation type="submission" date="2011-01" db="EMBL/GenBank/DDBJ databases">
        <title>The Non-contiguous Finished genome of Clostridium papyrosolvens.</title>
        <authorList>
            <person name="Lucas S."/>
            <person name="Copeland A."/>
            <person name="Lapidus A."/>
            <person name="Cheng J.-F."/>
            <person name="Goodwin L."/>
            <person name="Pitluck S."/>
            <person name="Misra M."/>
            <person name="Chertkov O."/>
            <person name="Detter J.C."/>
            <person name="Han C."/>
            <person name="Tapia R."/>
            <person name="Land M."/>
            <person name="Hauser L."/>
            <person name="Kyrpides N."/>
            <person name="Ivanova N."/>
            <person name="Pagani I."/>
            <person name="Mouttaki H."/>
            <person name="He Z."/>
            <person name="Zhou J."/>
            <person name="Hemme C.L."/>
            <person name="Woyke T."/>
        </authorList>
    </citation>
    <scope>NUCLEOTIDE SEQUENCE [LARGE SCALE GENOMIC DNA]</scope>
    <source>
        <strain evidence="1">DSM 2782</strain>
    </source>
</reference>
<evidence type="ECO:0000313" key="2">
    <source>
        <dbReference type="Proteomes" id="UP000003860"/>
    </source>
</evidence>
<gene>
    <name evidence="1" type="ORF">Cpap_3479</name>
</gene>
<protein>
    <submittedName>
        <fullName evidence="1">Holliday junction DNA helicase RuvA, putative</fullName>
    </submittedName>
</protein>
<name>F1T968_9FIRM</name>
<keyword evidence="1" id="KW-0378">Hydrolase</keyword>
<keyword evidence="1" id="KW-0347">Helicase</keyword>
<dbReference type="Proteomes" id="UP000003860">
    <property type="component" value="Unassembled WGS sequence"/>
</dbReference>
<keyword evidence="1" id="KW-0067">ATP-binding</keyword>
<keyword evidence="2" id="KW-1185">Reference proteome</keyword>
<organism evidence="1 2">
    <name type="scientific">Ruminiclostridium papyrosolvens DSM 2782</name>
    <dbReference type="NCBI Taxonomy" id="588581"/>
    <lineage>
        <taxon>Bacteria</taxon>
        <taxon>Bacillati</taxon>
        <taxon>Bacillota</taxon>
        <taxon>Clostridia</taxon>
        <taxon>Eubacteriales</taxon>
        <taxon>Oscillospiraceae</taxon>
        <taxon>Ruminiclostridium</taxon>
    </lineage>
</organism>